<sequence length="312" mass="34110">MVENVIIIGSGPAAYSAALYCKSTNPLILRGGYIGANGPGGQLTTTTTVDNYPGFPKGVQGPDLMDMMYKHADKHGIRQTMETVENVKREGDFFLVHTDEGVYETRSVIVATGACAKRMYVPGTNDGELWQKGISACAVCDGFFFKDKIVCVIGGGDTAMVEAEHLSHIAKKVIVIHRRNEFRARPDNVEKVGKIPNVEYMTPFNLQSAHGEGKLEYIKLKNALNDKITDLKVDGMFFGIGHLPNTTFLKENMSHIMDDLNYIVADSSMSTKEKGLFACGDVIDKVYRQAVTSAGMGCLAGIQAAEYIKNYD</sequence>
<keyword evidence="2" id="KW-0285">Flavoprotein</keyword>
<dbReference type="InterPro" id="IPR050097">
    <property type="entry name" value="Ferredoxin-NADP_redctase_2"/>
</dbReference>
<dbReference type="Gene3D" id="3.50.50.60">
    <property type="entry name" value="FAD/NAD(P)-binding domain"/>
    <property type="match status" value="2"/>
</dbReference>
<evidence type="ECO:0000256" key="6">
    <source>
        <dbReference type="ARBA" id="ARBA00023284"/>
    </source>
</evidence>
<evidence type="ECO:0000256" key="4">
    <source>
        <dbReference type="ARBA" id="ARBA00023002"/>
    </source>
</evidence>
<evidence type="ECO:0000256" key="3">
    <source>
        <dbReference type="ARBA" id="ARBA00022827"/>
    </source>
</evidence>
<evidence type="ECO:0000259" key="7">
    <source>
        <dbReference type="Pfam" id="PF07992"/>
    </source>
</evidence>
<keyword evidence="4" id="KW-0560">Oxidoreductase</keyword>
<dbReference type="AlphaFoldDB" id="A0A0N6W8D7"/>
<keyword evidence="5" id="KW-1015">Disulfide bond</keyword>
<accession>A0A0N6W8D7</accession>
<comment type="similarity">
    <text evidence="1">Belongs to the class-II pyridine nucleotide-disulfide oxidoreductase family.</text>
</comment>
<dbReference type="SUPFAM" id="SSF51905">
    <property type="entry name" value="FAD/NAD(P)-binding domain"/>
    <property type="match status" value="1"/>
</dbReference>
<dbReference type="InterPro" id="IPR023753">
    <property type="entry name" value="FAD/NAD-binding_dom"/>
</dbReference>
<dbReference type="InterPro" id="IPR036188">
    <property type="entry name" value="FAD/NAD-bd_sf"/>
</dbReference>
<dbReference type="PRINTS" id="PR00368">
    <property type="entry name" value="FADPNR"/>
</dbReference>
<dbReference type="Pfam" id="PF07992">
    <property type="entry name" value="Pyr_redox_2"/>
    <property type="match status" value="1"/>
</dbReference>
<keyword evidence="3" id="KW-0274">FAD</keyword>
<dbReference type="InterPro" id="IPR008255">
    <property type="entry name" value="Pyr_nucl-diS_OxRdtase_2_AS"/>
</dbReference>
<organism evidence="8">
    <name type="scientific">Nosema pernyi</name>
    <dbReference type="NCBI Taxonomy" id="1112939"/>
    <lineage>
        <taxon>Eukaryota</taxon>
        <taxon>Fungi</taxon>
        <taxon>Fungi incertae sedis</taxon>
        <taxon>Microsporidia</taxon>
        <taxon>Nosematidae</taxon>
        <taxon>Nosema</taxon>
    </lineage>
</organism>
<proteinExistence type="evidence at transcript level"/>
<evidence type="ECO:0000256" key="1">
    <source>
        <dbReference type="ARBA" id="ARBA00009333"/>
    </source>
</evidence>
<dbReference type="PROSITE" id="PS00573">
    <property type="entry name" value="PYRIDINE_REDOX_2"/>
    <property type="match status" value="1"/>
</dbReference>
<reference evidence="8" key="1">
    <citation type="journal article" date="2015" name="Parasitol. Res.">
        <title>Morphological and molecular characterization of Nosema pernyi, a microsporidian parasite in Antheraea pernyi.</title>
        <authorList>
            <person name="Wang Y."/>
            <person name="Liu W."/>
            <person name="Jiang Y."/>
            <person name="Huang L."/>
            <person name="Irfan M."/>
            <person name="Shi S."/>
            <person name="Yang R."/>
            <person name="Qin L."/>
        </authorList>
    </citation>
    <scope>NUCLEOTIDE SEQUENCE</scope>
</reference>
<evidence type="ECO:0000313" key="8">
    <source>
        <dbReference type="EMBL" id="AJA32489.1"/>
    </source>
</evidence>
<dbReference type="PRINTS" id="PR00469">
    <property type="entry name" value="PNDRDTASEII"/>
</dbReference>
<feature type="domain" description="FAD/NAD(P)-binding" evidence="7">
    <location>
        <begin position="4"/>
        <end position="297"/>
    </location>
</feature>
<dbReference type="EMBL" id="KJ210761">
    <property type="protein sequence ID" value="AJA32489.1"/>
    <property type="molecule type" value="mRNA"/>
</dbReference>
<dbReference type="GO" id="GO:0097237">
    <property type="term" value="P:cellular response to toxic substance"/>
    <property type="evidence" value="ECO:0007669"/>
    <property type="project" value="UniProtKB-ARBA"/>
</dbReference>
<protein>
    <submittedName>
        <fullName evidence="8">Thioredoxin reductase</fullName>
    </submittedName>
</protein>
<keyword evidence="6" id="KW-0676">Redox-active center</keyword>
<name>A0A0N6W8D7_9MICR</name>
<evidence type="ECO:0000256" key="2">
    <source>
        <dbReference type="ARBA" id="ARBA00022630"/>
    </source>
</evidence>
<dbReference type="GO" id="GO:0016668">
    <property type="term" value="F:oxidoreductase activity, acting on a sulfur group of donors, NAD(P) as acceptor"/>
    <property type="evidence" value="ECO:0007669"/>
    <property type="project" value="UniProtKB-ARBA"/>
</dbReference>
<evidence type="ECO:0000256" key="5">
    <source>
        <dbReference type="ARBA" id="ARBA00023157"/>
    </source>
</evidence>
<dbReference type="PANTHER" id="PTHR48105">
    <property type="entry name" value="THIOREDOXIN REDUCTASE 1-RELATED-RELATED"/>
    <property type="match status" value="1"/>
</dbReference>